<dbReference type="PANTHER" id="PTHR31650">
    <property type="entry name" value="O-ACYLTRANSFERASE (WSD1-LIKE) FAMILY PROTEIN"/>
    <property type="match status" value="1"/>
</dbReference>
<evidence type="ECO:0000256" key="6">
    <source>
        <dbReference type="ARBA" id="ARBA00022679"/>
    </source>
</evidence>
<dbReference type="PANTHER" id="PTHR31650:SF1">
    <property type="entry name" value="WAX ESTER SYNTHASE_DIACYLGLYCEROL ACYLTRANSFERASE 4-RELATED"/>
    <property type="match status" value="1"/>
</dbReference>
<dbReference type="EMBL" id="CP000155">
    <property type="protein sequence ID" value="ABC31703.1"/>
    <property type="molecule type" value="Genomic_DNA"/>
</dbReference>
<evidence type="ECO:0000256" key="9">
    <source>
        <dbReference type="ARBA" id="ARBA00023315"/>
    </source>
</evidence>
<evidence type="ECO:0000256" key="8">
    <source>
        <dbReference type="ARBA" id="ARBA00023098"/>
    </source>
</evidence>
<organism evidence="13 14">
    <name type="scientific">Hahella chejuensis (strain KCTC 2396)</name>
    <dbReference type="NCBI Taxonomy" id="349521"/>
    <lineage>
        <taxon>Bacteria</taxon>
        <taxon>Pseudomonadati</taxon>
        <taxon>Pseudomonadota</taxon>
        <taxon>Gammaproteobacteria</taxon>
        <taxon>Oceanospirillales</taxon>
        <taxon>Hahellaceae</taxon>
        <taxon>Hahella</taxon>
    </lineage>
</organism>
<keyword evidence="8" id="KW-0443">Lipid metabolism</keyword>
<comment type="catalytic activity">
    <reaction evidence="10">
        <text>an acyl-CoA + a 1,2-diacyl-sn-glycerol = a triacyl-sn-glycerol + CoA</text>
        <dbReference type="Rhea" id="RHEA:10868"/>
        <dbReference type="ChEBI" id="CHEBI:17815"/>
        <dbReference type="ChEBI" id="CHEBI:57287"/>
        <dbReference type="ChEBI" id="CHEBI:58342"/>
        <dbReference type="ChEBI" id="CHEBI:64615"/>
        <dbReference type="EC" id="2.3.1.20"/>
    </reaction>
</comment>
<evidence type="ECO:0000256" key="1">
    <source>
        <dbReference type="ARBA" id="ARBA00004771"/>
    </source>
</evidence>
<dbReference type="Pfam" id="PF03007">
    <property type="entry name" value="WS_DGAT_cat"/>
    <property type="match status" value="1"/>
</dbReference>
<evidence type="ECO:0000259" key="11">
    <source>
        <dbReference type="Pfam" id="PF03007"/>
    </source>
</evidence>
<dbReference type="HOGENOM" id="CLU_024186_4_1_6"/>
<dbReference type="InterPro" id="IPR045034">
    <property type="entry name" value="O-acyltransferase_WSD1-like"/>
</dbReference>
<evidence type="ECO:0000313" key="13">
    <source>
        <dbReference type="EMBL" id="ABC31703.1"/>
    </source>
</evidence>
<sequence>MTPLSPVDQIFLWLEKRQQPMHVGGLHIFSFPDDADAKYMTELAQQLRAYATPQAPFNRRLRQRWGRYYWDTDAQFDLEHHFRHEALPKPGRIRELLAHVSAEHSNLMDRERPMWECHLIEGIRGRRFAVYYKAHHCMLDGVAAMRMCVKSYSFDPTATEMPPIWAISKDVTPARETQAPAAGDLVHSLSQLVEGAGRQLATVPTLIRELGKNLLKARDDSDAGLIFRAPPSILNQRITGSRRFAAQSYALERFKAIGKAFQATVNDVVLAVCGSALRNYLLSRQALPDQPLIAMAPMSIRQDDSDSGNQIAMILANLGTHIADPVRRLELTQASARESKERFRQMTPEEAVNYTALTLAPSGLNLLTGLAPKWQAFNVVISNVPGPNKPLYWNGARLEGMYPVSIPVDYAALNITLVSYRDQLEFGFTACRRTLPSMQRLLDYIEQGIAELEKAAGV</sequence>
<dbReference type="InterPro" id="IPR009721">
    <property type="entry name" value="O-acyltransferase_WSD1_C"/>
</dbReference>
<dbReference type="GO" id="GO:0071731">
    <property type="term" value="P:response to nitric oxide"/>
    <property type="evidence" value="ECO:0007669"/>
    <property type="project" value="TreeGrafter"/>
</dbReference>
<dbReference type="Pfam" id="PF06974">
    <property type="entry name" value="WS_DGAT_C"/>
    <property type="match status" value="1"/>
</dbReference>
<dbReference type="eggNOG" id="COG1020">
    <property type="taxonomic scope" value="Bacteria"/>
</dbReference>
<name>Q2SCC1_HAHCH</name>
<dbReference type="InterPro" id="IPR004255">
    <property type="entry name" value="O-acyltransferase_WSD1_N"/>
</dbReference>
<evidence type="ECO:0000256" key="4">
    <source>
        <dbReference type="ARBA" id="ARBA00013244"/>
    </source>
</evidence>
<reference evidence="13 14" key="1">
    <citation type="journal article" date="2005" name="Nucleic Acids Res.">
        <title>Genomic blueprint of Hahella chejuensis, a marine microbe producing an algicidal agent.</title>
        <authorList>
            <person name="Jeong H."/>
            <person name="Yim J.H."/>
            <person name="Lee C."/>
            <person name="Choi S.-H."/>
            <person name="Park Y.K."/>
            <person name="Yoon S.H."/>
            <person name="Hur C.-G."/>
            <person name="Kang H.-Y."/>
            <person name="Kim D."/>
            <person name="Lee H.H."/>
            <person name="Park K.H."/>
            <person name="Park S.-H."/>
            <person name="Park H.-S."/>
            <person name="Lee H.K."/>
            <person name="Oh T.K."/>
            <person name="Kim J.F."/>
        </authorList>
    </citation>
    <scope>NUCLEOTIDE SEQUENCE [LARGE SCALE GENOMIC DNA]</scope>
    <source>
        <strain evidence="13 14">KCTC 2396</strain>
    </source>
</reference>
<proteinExistence type="inferred from homology"/>
<dbReference type="STRING" id="349521.HCH_05018"/>
<evidence type="ECO:0000313" key="14">
    <source>
        <dbReference type="Proteomes" id="UP000000238"/>
    </source>
</evidence>
<dbReference type="GO" id="GO:0001666">
    <property type="term" value="P:response to hypoxia"/>
    <property type="evidence" value="ECO:0007669"/>
    <property type="project" value="TreeGrafter"/>
</dbReference>
<keyword evidence="9" id="KW-0012">Acyltransferase</keyword>
<comment type="similarity">
    <text evidence="3">Belongs to the long-chain O-acyltransferase family.</text>
</comment>
<keyword evidence="7" id="KW-0319">Glycerol metabolism</keyword>
<dbReference type="UniPathway" id="UPA00282"/>
<evidence type="ECO:0000256" key="5">
    <source>
        <dbReference type="ARBA" id="ARBA00022516"/>
    </source>
</evidence>
<comment type="pathway">
    <text evidence="2">Lipid metabolism.</text>
</comment>
<dbReference type="AlphaFoldDB" id="Q2SCC1"/>
<dbReference type="OrthoDB" id="9810950at2"/>
<accession>Q2SCC1</accession>
<protein>
    <recommendedName>
        <fullName evidence="4">diacylglycerol O-acyltransferase</fullName>
        <ecNumber evidence="4">2.3.1.20</ecNumber>
    </recommendedName>
</protein>
<dbReference type="GO" id="GO:0005886">
    <property type="term" value="C:plasma membrane"/>
    <property type="evidence" value="ECO:0007669"/>
    <property type="project" value="TreeGrafter"/>
</dbReference>
<feature type="domain" description="O-acyltransferase WSD1 C-terminal" evidence="12">
    <location>
        <begin position="308"/>
        <end position="452"/>
    </location>
</feature>
<dbReference type="InterPro" id="IPR014292">
    <property type="entry name" value="Acyl_transf_WS/DGAT"/>
</dbReference>
<dbReference type="EC" id="2.3.1.20" evidence="4"/>
<dbReference type="GO" id="GO:0051701">
    <property type="term" value="P:biological process involved in interaction with host"/>
    <property type="evidence" value="ECO:0007669"/>
    <property type="project" value="TreeGrafter"/>
</dbReference>
<dbReference type="KEGG" id="hch:HCH_05018"/>
<dbReference type="GO" id="GO:0019432">
    <property type="term" value="P:triglyceride biosynthetic process"/>
    <property type="evidence" value="ECO:0007669"/>
    <property type="project" value="UniProtKB-UniPathway"/>
</dbReference>
<keyword evidence="14" id="KW-1185">Reference proteome</keyword>
<evidence type="ECO:0000256" key="7">
    <source>
        <dbReference type="ARBA" id="ARBA00022798"/>
    </source>
</evidence>
<dbReference type="NCBIfam" id="TIGR02946">
    <property type="entry name" value="acyl_WS_DGAT"/>
    <property type="match status" value="1"/>
</dbReference>
<evidence type="ECO:0000256" key="10">
    <source>
        <dbReference type="ARBA" id="ARBA00048109"/>
    </source>
</evidence>
<keyword evidence="5" id="KW-0444">Lipid biosynthesis</keyword>
<dbReference type="RefSeq" id="WP_011398768.1">
    <property type="nucleotide sequence ID" value="NC_007645.1"/>
</dbReference>
<evidence type="ECO:0000259" key="12">
    <source>
        <dbReference type="Pfam" id="PF06974"/>
    </source>
</evidence>
<evidence type="ECO:0000256" key="2">
    <source>
        <dbReference type="ARBA" id="ARBA00005189"/>
    </source>
</evidence>
<feature type="domain" description="O-acyltransferase WSD1-like N-terminal" evidence="11">
    <location>
        <begin position="4"/>
        <end position="269"/>
    </location>
</feature>
<dbReference type="SUPFAM" id="SSF52777">
    <property type="entry name" value="CoA-dependent acyltransferases"/>
    <property type="match status" value="1"/>
</dbReference>
<gene>
    <name evidence="13" type="ordered locus">HCH_05018</name>
</gene>
<evidence type="ECO:0000256" key="3">
    <source>
        <dbReference type="ARBA" id="ARBA00009587"/>
    </source>
</evidence>
<comment type="pathway">
    <text evidence="1">Glycerolipid metabolism; triacylglycerol biosynthesis.</text>
</comment>
<dbReference type="GO" id="GO:0006071">
    <property type="term" value="P:glycerol metabolic process"/>
    <property type="evidence" value="ECO:0007669"/>
    <property type="project" value="UniProtKB-KW"/>
</dbReference>
<dbReference type="GO" id="GO:0004144">
    <property type="term" value="F:diacylglycerol O-acyltransferase activity"/>
    <property type="evidence" value="ECO:0007669"/>
    <property type="project" value="UniProtKB-EC"/>
</dbReference>
<keyword evidence="6" id="KW-0808">Transferase</keyword>
<dbReference type="Proteomes" id="UP000000238">
    <property type="component" value="Chromosome"/>
</dbReference>